<reference evidence="1" key="1">
    <citation type="submission" date="2014-09" db="EMBL/GenBank/DDBJ databases">
        <authorList>
            <person name="Magalhaes I.L.F."/>
            <person name="Oliveira U."/>
            <person name="Santos F.R."/>
            <person name="Vidigal T.H.D.A."/>
            <person name="Brescovit A.D."/>
            <person name="Santos A.J."/>
        </authorList>
    </citation>
    <scope>NUCLEOTIDE SEQUENCE</scope>
    <source>
        <tissue evidence="1">Shoot tissue taken approximately 20 cm above the soil surface</tissue>
    </source>
</reference>
<dbReference type="EMBL" id="GBRH01165529">
    <property type="protein sequence ID" value="JAE32367.1"/>
    <property type="molecule type" value="Transcribed_RNA"/>
</dbReference>
<name>A0A0A9H6J3_ARUDO</name>
<evidence type="ECO:0000313" key="1">
    <source>
        <dbReference type="EMBL" id="JAE32367.1"/>
    </source>
</evidence>
<sequence length="48" mass="5686">MRKVWFNLNETSISTLNSKAILIKKITVFLIFKQMKKILFVVPIYTLI</sequence>
<accession>A0A0A9H6J3</accession>
<reference evidence="1" key="2">
    <citation type="journal article" date="2015" name="Data Brief">
        <title>Shoot transcriptome of the giant reed, Arundo donax.</title>
        <authorList>
            <person name="Barrero R.A."/>
            <person name="Guerrero F.D."/>
            <person name="Moolhuijzen P."/>
            <person name="Goolsby J.A."/>
            <person name="Tidwell J."/>
            <person name="Bellgard S.E."/>
            <person name="Bellgard M.I."/>
        </authorList>
    </citation>
    <scope>NUCLEOTIDE SEQUENCE</scope>
    <source>
        <tissue evidence="1">Shoot tissue taken approximately 20 cm above the soil surface</tissue>
    </source>
</reference>
<proteinExistence type="predicted"/>
<protein>
    <submittedName>
        <fullName evidence="1">Uncharacterized protein</fullName>
    </submittedName>
</protein>
<organism evidence="1">
    <name type="scientific">Arundo donax</name>
    <name type="common">Giant reed</name>
    <name type="synonym">Donax arundinaceus</name>
    <dbReference type="NCBI Taxonomy" id="35708"/>
    <lineage>
        <taxon>Eukaryota</taxon>
        <taxon>Viridiplantae</taxon>
        <taxon>Streptophyta</taxon>
        <taxon>Embryophyta</taxon>
        <taxon>Tracheophyta</taxon>
        <taxon>Spermatophyta</taxon>
        <taxon>Magnoliopsida</taxon>
        <taxon>Liliopsida</taxon>
        <taxon>Poales</taxon>
        <taxon>Poaceae</taxon>
        <taxon>PACMAD clade</taxon>
        <taxon>Arundinoideae</taxon>
        <taxon>Arundineae</taxon>
        <taxon>Arundo</taxon>
    </lineage>
</organism>
<dbReference type="AlphaFoldDB" id="A0A0A9H6J3"/>